<reference evidence="2 3" key="1">
    <citation type="submission" date="2024-06" db="EMBL/GenBank/DDBJ databases">
        <title>The Natural Products Discovery Center: Release of the First 8490 Sequenced Strains for Exploring Actinobacteria Biosynthetic Diversity.</title>
        <authorList>
            <person name="Kalkreuter E."/>
            <person name="Kautsar S.A."/>
            <person name="Yang D."/>
            <person name="Bader C.D."/>
            <person name="Teijaro C.N."/>
            <person name="Fluegel L."/>
            <person name="Davis C.M."/>
            <person name="Simpson J.R."/>
            <person name="Lauterbach L."/>
            <person name="Steele A.D."/>
            <person name="Gui C."/>
            <person name="Meng S."/>
            <person name="Li G."/>
            <person name="Viehrig K."/>
            <person name="Ye F."/>
            <person name="Su P."/>
            <person name="Kiefer A.F."/>
            <person name="Nichols A."/>
            <person name="Cepeda A.J."/>
            <person name="Yan W."/>
            <person name="Fan B."/>
            <person name="Jiang Y."/>
            <person name="Adhikari A."/>
            <person name="Zheng C.-J."/>
            <person name="Schuster L."/>
            <person name="Cowan T.M."/>
            <person name="Smanski M.J."/>
            <person name="Chevrette M.G."/>
            <person name="De Carvalho L.P.S."/>
            <person name="Shen B."/>
        </authorList>
    </citation>
    <scope>NUCLEOTIDE SEQUENCE [LARGE SCALE GENOMIC DNA]</scope>
    <source>
        <strain evidence="2 3">NPDC019708</strain>
    </source>
</reference>
<dbReference type="CDD" id="cd06260">
    <property type="entry name" value="DUF820-like"/>
    <property type="match status" value="1"/>
</dbReference>
<keyword evidence="2" id="KW-0540">Nuclease</keyword>
<organism evidence="2 3">
    <name type="scientific">Nocardia rhamnosiphila</name>
    <dbReference type="NCBI Taxonomy" id="426716"/>
    <lineage>
        <taxon>Bacteria</taxon>
        <taxon>Bacillati</taxon>
        <taxon>Actinomycetota</taxon>
        <taxon>Actinomycetes</taxon>
        <taxon>Mycobacteriales</taxon>
        <taxon>Nocardiaceae</taxon>
        <taxon>Nocardia</taxon>
    </lineage>
</organism>
<dbReference type="Gene3D" id="3.90.1570.10">
    <property type="entry name" value="tt1808, chain A"/>
    <property type="match status" value="1"/>
</dbReference>
<dbReference type="InterPro" id="IPR012296">
    <property type="entry name" value="Nuclease_put_TT1808"/>
</dbReference>
<dbReference type="InterPro" id="IPR008538">
    <property type="entry name" value="Uma2"/>
</dbReference>
<keyword evidence="3" id="KW-1185">Reference proteome</keyword>
<evidence type="ECO:0000313" key="3">
    <source>
        <dbReference type="Proteomes" id="UP001550628"/>
    </source>
</evidence>
<sequence length="217" mass="25074">MSLPHTERPELPEYMTWEELEQLPEEIAEQIELWDGRVVWLRRGPSEHQRFTVRMRNAIERCARKSMSEQPEACWQVDVETNVFLDTSGKSNFLTPDFLTFRCLDSPFQDVRAVDALLVGEVLSPTNTQTDIEAKKARYADAGIPWYWEVTLAQAKSAIATVRAYALETEHGRLPHGVRPLRSANYLVAGEWTPEDEDGVRIDFPFPIHIPWTELEY</sequence>
<dbReference type="Pfam" id="PF05685">
    <property type="entry name" value="Uma2"/>
    <property type="match status" value="1"/>
</dbReference>
<dbReference type="SUPFAM" id="SSF52980">
    <property type="entry name" value="Restriction endonuclease-like"/>
    <property type="match status" value="1"/>
</dbReference>
<proteinExistence type="predicted"/>
<accession>A0ABV2WVT8</accession>
<dbReference type="InterPro" id="IPR011335">
    <property type="entry name" value="Restrct_endonuc-II-like"/>
</dbReference>
<dbReference type="RefSeq" id="WP_356957740.1">
    <property type="nucleotide sequence ID" value="NZ_JBEYBD010000010.1"/>
</dbReference>
<dbReference type="GO" id="GO:0004519">
    <property type="term" value="F:endonuclease activity"/>
    <property type="evidence" value="ECO:0007669"/>
    <property type="project" value="UniProtKB-KW"/>
</dbReference>
<dbReference type="Proteomes" id="UP001550628">
    <property type="component" value="Unassembled WGS sequence"/>
</dbReference>
<evidence type="ECO:0000259" key="1">
    <source>
        <dbReference type="Pfam" id="PF05685"/>
    </source>
</evidence>
<protein>
    <submittedName>
        <fullName evidence="2">Uma2 family endonuclease</fullName>
    </submittedName>
</protein>
<comment type="caution">
    <text evidence="2">The sequence shown here is derived from an EMBL/GenBank/DDBJ whole genome shotgun (WGS) entry which is preliminary data.</text>
</comment>
<evidence type="ECO:0000313" key="2">
    <source>
        <dbReference type="EMBL" id="MEU1955006.1"/>
    </source>
</evidence>
<keyword evidence="2" id="KW-0255">Endonuclease</keyword>
<gene>
    <name evidence="2" type="ORF">ABZ510_24460</name>
</gene>
<dbReference type="EMBL" id="JBEYBF010000019">
    <property type="protein sequence ID" value="MEU1955006.1"/>
    <property type="molecule type" value="Genomic_DNA"/>
</dbReference>
<name>A0ABV2WVT8_9NOCA</name>
<feature type="domain" description="Putative restriction endonuclease" evidence="1">
    <location>
        <begin position="17"/>
        <end position="155"/>
    </location>
</feature>
<keyword evidence="2" id="KW-0378">Hydrolase</keyword>